<accession>A0ABR0JVQ2</accession>
<evidence type="ECO:0000313" key="2">
    <source>
        <dbReference type="Proteomes" id="UP001345013"/>
    </source>
</evidence>
<name>A0ABR0JVQ2_9EURO</name>
<reference evidence="1 2" key="1">
    <citation type="submission" date="2023-08" db="EMBL/GenBank/DDBJ databases">
        <title>Black Yeasts Isolated from many extreme environments.</title>
        <authorList>
            <person name="Coleine C."/>
            <person name="Stajich J.E."/>
            <person name="Selbmann L."/>
        </authorList>
    </citation>
    <scope>NUCLEOTIDE SEQUENCE [LARGE SCALE GENOMIC DNA]</scope>
    <source>
        <strain evidence="1 2">CCFEE 5885</strain>
    </source>
</reference>
<keyword evidence="2" id="KW-1185">Reference proteome</keyword>
<dbReference type="EMBL" id="JAVRRG010000256">
    <property type="protein sequence ID" value="KAK5075693.1"/>
    <property type="molecule type" value="Genomic_DNA"/>
</dbReference>
<proteinExistence type="predicted"/>
<comment type="caution">
    <text evidence="1">The sequence shown here is derived from an EMBL/GenBank/DDBJ whole genome shotgun (WGS) entry which is preliminary data.</text>
</comment>
<gene>
    <name evidence="1" type="ORF">LTR24_009967</name>
</gene>
<dbReference type="Proteomes" id="UP001345013">
    <property type="component" value="Unassembled WGS sequence"/>
</dbReference>
<sequence length="185" mass="20891">MDPLTKHDYTFDTSGHHQLDRPCVTPAGASCCLHRSFVEVPGEHSPPIAVQPQHLNHAVVYRRSPYDSPPVSWHWLAHHESCLWGKASGQAPLDWMERRDEHTMTDTLQSNAITKRQNGEELHYASTPRHVHRLYPLGHGPDEHVRMRRRDGRKGKVTDGGQGVWDIIADWAGGFSMSMLGTVPI</sequence>
<organism evidence="1 2">
    <name type="scientific">Lithohypha guttulata</name>
    <dbReference type="NCBI Taxonomy" id="1690604"/>
    <lineage>
        <taxon>Eukaryota</taxon>
        <taxon>Fungi</taxon>
        <taxon>Dikarya</taxon>
        <taxon>Ascomycota</taxon>
        <taxon>Pezizomycotina</taxon>
        <taxon>Eurotiomycetes</taxon>
        <taxon>Chaetothyriomycetidae</taxon>
        <taxon>Chaetothyriales</taxon>
        <taxon>Trichomeriaceae</taxon>
        <taxon>Lithohypha</taxon>
    </lineage>
</organism>
<protein>
    <submittedName>
        <fullName evidence="1">Uncharacterized protein</fullName>
    </submittedName>
</protein>
<evidence type="ECO:0000313" key="1">
    <source>
        <dbReference type="EMBL" id="KAK5075693.1"/>
    </source>
</evidence>